<accession>A0A1W0A2N9</accession>
<name>A0A1W0A2N9_9STRA</name>
<reference evidence="2 3" key="1">
    <citation type="journal article" date="2014" name="Genome Biol. Evol.">
        <title>The secreted proteins of Achlya hypogyna and Thraustotheca clavata identify the ancestral oomycete secretome and reveal gene acquisitions by horizontal gene transfer.</title>
        <authorList>
            <person name="Misner I."/>
            <person name="Blouin N."/>
            <person name="Leonard G."/>
            <person name="Richards T.A."/>
            <person name="Lane C.E."/>
        </authorList>
    </citation>
    <scope>NUCLEOTIDE SEQUENCE [LARGE SCALE GENOMIC DNA]</scope>
    <source>
        <strain evidence="2 3">ATCC 34112</strain>
    </source>
</reference>
<evidence type="ECO:0000313" key="3">
    <source>
        <dbReference type="Proteomes" id="UP000243217"/>
    </source>
</evidence>
<feature type="region of interest" description="Disordered" evidence="1">
    <location>
        <begin position="68"/>
        <end position="88"/>
    </location>
</feature>
<dbReference type="EMBL" id="JNBS01000598">
    <property type="protein sequence ID" value="OQS04544.1"/>
    <property type="molecule type" value="Genomic_DNA"/>
</dbReference>
<evidence type="ECO:0000256" key="1">
    <source>
        <dbReference type="SAM" id="MobiDB-lite"/>
    </source>
</evidence>
<proteinExistence type="predicted"/>
<evidence type="ECO:0000313" key="2">
    <source>
        <dbReference type="EMBL" id="OQS04544.1"/>
    </source>
</evidence>
<dbReference type="OrthoDB" id="73664at2759"/>
<sequence>MMTSDINFTSEECDILEALCLTSSPETDESQRKRRHVARLATIRTQRHRKKQQEELVYLKRKVQELQTQLEELPSPPNSSTESTSKWERLARDERKRQYDVMQENSKLKAALEEQVKFAECLVDIIKKRPRLTVLSDSAHDQWQFLKLVAEPKARRAAFHAIADREYAKVDSAFIEAGIVDVTDFSRKDVPKLKDNGDIEIHGTICGRLSVPFSIVLEAAWEVLRGAVEMKKLKGEYTIIDEIDDSTAYVESKWYHTAVNSQSRLIVKKYMEPNKRCVIVSRSIYEDEAIPLDPNYATCNEVSWLSVDAEDNGEVTARFFTKSREFDLYPNYPEGTTTEYIIDAFSQSTEIFENAIKSHVEKLMGGCSFEPWKK</sequence>
<keyword evidence="3" id="KW-1185">Reference proteome</keyword>
<gene>
    <name evidence="2" type="ORF">THRCLA_03228</name>
</gene>
<organism evidence="2 3">
    <name type="scientific">Thraustotheca clavata</name>
    <dbReference type="NCBI Taxonomy" id="74557"/>
    <lineage>
        <taxon>Eukaryota</taxon>
        <taxon>Sar</taxon>
        <taxon>Stramenopiles</taxon>
        <taxon>Oomycota</taxon>
        <taxon>Saprolegniomycetes</taxon>
        <taxon>Saprolegniales</taxon>
        <taxon>Achlyaceae</taxon>
        <taxon>Thraustotheca</taxon>
    </lineage>
</organism>
<evidence type="ECO:0008006" key="4">
    <source>
        <dbReference type="Google" id="ProtNLM"/>
    </source>
</evidence>
<comment type="caution">
    <text evidence="2">The sequence shown here is derived from an EMBL/GenBank/DDBJ whole genome shotgun (WGS) entry which is preliminary data.</text>
</comment>
<dbReference type="AlphaFoldDB" id="A0A1W0A2N9"/>
<dbReference type="Proteomes" id="UP000243217">
    <property type="component" value="Unassembled WGS sequence"/>
</dbReference>
<feature type="compositionally biased region" description="Low complexity" evidence="1">
    <location>
        <begin position="70"/>
        <end position="84"/>
    </location>
</feature>
<dbReference type="STRING" id="74557.A0A1W0A2N9"/>
<protein>
    <recommendedName>
        <fullName evidence="4">START domain-containing protein</fullName>
    </recommendedName>
</protein>